<evidence type="ECO:0000313" key="2">
    <source>
        <dbReference type="EMBL" id="KAK4024691.1"/>
    </source>
</evidence>
<protein>
    <submittedName>
        <fullName evidence="2">Uncharacterized protein</fullName>
    </submittedName>
</protein>
<reference evidence="2 3" key="1">
    <citation type="journal article" date="2023" name="Nucleic Acids Res.">
        <title>The hologenome of Daphnia magna reveals possible DNA methylation and microbiome-mediated evolution of the host genome.</title>
        <authorList>
            <person name="Chaturvedi A."/>
            <person name="Li X."/>
            <person name="Dhandapani V."/>
            <person name="Marshall H."/>
            <person name="Kissane S."/>
            <person name="Cuenca-Cambronero M."/>
            <person name="Asole G."/>
            <person name="Calvet F."/>
            <person name="Ruiz-Romero M."/>
            <person name="Marangio P."/>
            <person name="Guigo R."/>
            <person name="Rago D."/>
            <person name="Mirbahai L."/>
            <person name="Eastwood N."/>
            <person name="Colbourne J.K."/>
            <person name="Zhou J."/>
            <person name="Mallon E."/>
            <person name="Orsini L."/>
        </authorList>
    </citation>
    <scope>NUCLEOTIDE SEQUENCE [LARGE SCALE GENOMIC DNA]</scope>
    <source>
        <strain evidence="2">LRV0_1</strain>
    </source>
</reference>
<feature type="region of interest" description="Disordered" evidence="1">
    <location>
        <begin position="143"/>
        <end position="164"/>
    </location>
</feature>
<dbReference type="Proteomes" id="UP001234178">
    <property type="component" value="Unassembled WGS sequence"/>
</dbReference>
<sequence length="164" mass="18501">MDRYELHPEVEVEIGLLFQSNYDGVSRVSLHRLSLLSEESDVIFREAKEMSQDKQPDTVMLVRGSYHDSYKYAIWKRPTVVFNEELNGAQLSSVEVNDGQPCSAVATCSHSTSSFEACSDALDNVARLPTRIRKAPDRLGEWQYAEDKSNEQVSLPSSIDVKLD</sequence>
<comment type="caution">
    <text evidence="2">The sequence shown here is derived from an EMBL/GenBank/DDBJ whole genome shotgun (WGS) entry which is preliminary data.</text>
</comment>
<name>A0ABR0AHV0_9CRUS</name>
<organism evidence="2 3">
    <name type="scientific">Daphnia magna</name>
    <dbReference type="NCBI Taxonomy" id="35525"/>
    <lineage>
        <taxon>Eukaryota</taxon>
        <taxon>Metazoa</taxon>
        <taxon>Ecdysozoa</taxon>
        <taxon>Arthropoda</taxon>
        <taxon>Crustacea</taxon>
        <taxon>Branchiopoda</taxon>
        <taxon>Diplostraca</taxon>
        <taxon>Cladocera</taxon>
        <taxon>Anomopoda</taxon>
        <taxon>Daphniidae</taxon>
        <taxon>Daphnia</taxon>
    </lineage>
</organism>
<dbReference type="EMBL" id="JAOYFB010000037">
    <property type="protein sequence ID" value="KAK4024691.1"/>
    <property type="molecule type" value="Genomic_DNA"/>
</dbReference>
<evidence type="ECO:0000313" key="3">
    <source>
        <dbReference type="Proteomes" id="UP001234178"/>
    </source>
</evidence>
<keyword evidence="3" id="KW-1185">Reference proteome</keyword>
<gene>
    <name evidence="2" type="ORF">OUZ56_010113</name>
</gene>
<proteinExistence type="predicted"/>
<evidence type="ECO:0000256" key="1">
    <source>
        <dbReference type="SAM" id="MobiDB-lite"/>
    </source>
</evidence>
<accession>A0ABR0AHV0</accession>